<feature type="transmembrane region" description="Helical" evidence="3">
    <location>
        <begin position="135"/>
        <end position="157"/>
    </location>
</feature>
<keyword evidence="2" id="KW-1003">Cell membrane</keyword>
<evidence type="ECO:0000256" key="1">
    <source>
        <dbReference type="ARBA" id="ARBA00010692"/>
    </source>
</evidence>
<proteinExistence type="inferred from homology"/>
<feature type="transmembrane region" description="Helical" evidence="3">
    <location>
        <begin position="78"/>
        <end position="96"/>
    </location>
</feature>
<dbReference type="KEGG" id="sna:Snas_2356"/>
<organism evidence="4 5">
    <name type="scientific">Stackebrandtia nassauensis (strain DSM 44728 / CIP 108903 / NRRL B-16338 / NBRC 102104 / LLR-40K-21)</name>
    <dbReference type="NCBI Taxonomy" id="446470"/>
    <lineage>
        <taxon>Bacteria</taxon>
        <taxon>Bacillati</taxon>
        <taxon>Actinomycetota</taxon>
        <taxon>Actinomycetes</taxon>
        <taxon>Glycomycetales</taxon>
        <taxon>Glycomycetaceae</taxon>
        <taxon>Stackebrandtia</taxon>
    </lineage>
</organism>
<feature type="transmembrane region" description="Helical" evidence="3">
    <location>
        <begin position="102"/>
        <end position="123"/>
    </location>
</feature>
<dbReference type="GO" id="GO:0015225">
    <property type="term" value="F:biotin transmembrane transporter activity"/>
    <property type="evidence" value="ECO:0007669"/>
    <property type="project" value="UniProtKB-UniRule"/>
</dbReference>
<name>D3Q3K1_STANL</name>
<keyword evidence="5" id="KW-1185">Reference proteome</keyword>
<dbReference type="eggNOG" id="COG1268">
    <property type="taxonomic scope" value="Bacteria"/>
</dbReference>
<keyword evidence="3" id="KW-0812">Transmembrane</keyword>
<dbReference type="Pfam" id="PF02632">
    <property type="entry name" value="BioY"/>
    <property type="match status" value="1"/>
</dbReference>
<keyword evidence="2 3" id="KW-0472">Membrane</keyword>
<dbReference type="RefSeq" id="WP_013017613.1">
    <property type="nucleotide sequence ID" value="NC_013947.1"/>
</dbReference>
<dbReference type="PIRSF" id="PIRSF016661">
    <property type="entry name" value="BioY"/>
    <property type="match status" value="1"/>
</dbReference>
<comment type="subcellular location">
    <subcellularLocation>
        <location evidence="2">Cell membrane</location>
        <topology evidence="2">Multi-pass membrane protein</topology>
    </subcellularLocation>
</comment>
<evidence type="ECO:0000256" key="2">
    <source>
        <dbReference type="PIRNR" id="PIRNR016661"/>
    </source>
</evidence>
<keyword evidence="2" id="KW-0813">Transport</keyword>
<comment type="similarity">
    <text evidence="1 2">Belongs to the BioY family.</text>
</comment>
<dbReference type="PANTHER" id="PTHR34295:SF1">
    <property type="entry name" value="BIOTIN TRANSPORTER BIOY"/>
    <property type="match status" value="1"/>
</dbReference>
<sequence>MSSHAATVAPRMVLADLIPTTKVNAWARDLVLVASGAALTGASAQIAFTIPAITPVPFVLTTLTVLLVGAALGPVRAAAAMGLYLAAGVAGLPWFAEGTSGLGASFGYIIGYLAAGALVGALAKRGGDRTLVRTAGLMVLGNLAIYAFGVPYLILATGMSVSDGLLKGAVPFLVGDLIKLVAAAALLPATWALVAKFRRS</sequence>
<dbReference type="AlphaFoldDB" id="D3Q3K1"/>
<dbReference type="Proteomes" id="UP000000844">
    <property type="component" value="Chromosome"/>
</dbReference>
<evidence type="ECO:0000313" key="5">
    <source>
        <dbReference type="Proteomes" id="UP000000844"/>
    </source>
</evidence>
<dbReference type="STRING" id="446470.Snas_2356"/>
<dbReference type="GO" id="GO:0005886">
    <property type="term" value="C:plasma membrane"/>
    <property type="evidence" value="ECO:0007669"/>
    <property type="project" value="UniProtKB-SubCell"/>
</dbReference>
<keyword evidence="3" id="KW-1133">Transmembrane helix</keyword>
<dbReference type="HOGENOM" id="CLU_077931_2_0_11"/>
<dbReference type="Gene3D" id="1.10.1760.20">
    <property type="match status" value="1"/>
</dbReference>
<evidence type="ECO:0000256" key="3">
    <source>
        <dbReference type="SAM" id="Phobius"/>
    </source>
</evidence>
<feature type="transmembrane region" description="Helical" evidence="3">
    <location>
        <begin position="177"/>
        <end position="195"/>
    </location>
</feature>
<reference evidence="4 5" key="1">
    <citation type="journal article" date="2009" name="Stand. Genomic Sci.">
        <title>Complete genome sequence of Stackebrandtia nassauensis type strain (LLR-40K-21).</title>
        <authorList>
            <person name="Munk C."/>
            <person name="Lapidus A."/>
            <person name="Copeland A."/>
            <person name="Jando M."/>
            <person name="Mayilraj S."/>
            <person name="Glavina Del Rio T."/>
            <person name="Nolan M."/>
            <person name="Chen F."/>
            <person name="Lucas S."/>
            <person name="Tice H."/>
            <person name="Cheng J.F."/>
            <person name="Han C."/>
            <person name="Detter J.C."/>
            <person name="Bruce D."/>
            <person name="Goodwin L."/>
            <person name="Chain P."/>
            <person name="Pitluck S."/>
            <person name="Goker M."/>
            <person name="Ovchinikova G."/>
            <person name="Pati A."/>
            <person name="Ivanova N."/>
            <person name="Mavromatis K."/>
            <person name="Chen A."/>
            <person name="Palaniappan K."/>
            <person name="Land M."/>
            <person name="Hauser L."/>
            <person name="Chang Y.J."/>
            <person name="Jeffries C.D."/>
            <person name="Bristow J."/>
            <person name="Eisen J.A."/>
            <person name="Markowitz V."/>
            <person name="Hugenholtz P."/>
            <person name="Kyrpides N.C."/>
            <person name="Klenk H.P."/>
        </authorList>
    </citation>
    <scope>NUCLEOTIDE SEQUENCE [LARGE SCALE GENOMIC DNA]</scope>
    <source>
        <strain evidence="5">DSM 44728 / CIP 108903 / NRRL B-16338 / NBRC 102104 / LLR-40K-21</strain>
    </source>
</reference>
<dbReference type="InterPro" id="IPR003784">
    <property type="entry name" value="BioY"/>
</dbReference>
<protein>
    <recommendedName>
        <fullName evidence="2">Biotin transporter</fullName>
    </recommendedName>
</protein>
<feature type="transmembrane region" description="Helical" evidence="3">
    <location>
        <begin position="56"/>
        <end position="73"/>
    </location>
</feature>
<dbReference type="PANTHER" id="PTHR34295">
    <property type="entry name" value="BIOTIN TRANSPORTER BIOY"/>
    <property type="match status" value="1"/>
</dbReference>
<dbReference type="EMBL" id="CP001778">
    <property type="protein sequence ID" value="ADD42042.1"/>
    <property type="molecule type" value="Genomic_DNA"/>
</dbReference>
<dbReference type="OrthoDB" id="1496139at2"/>
<accession>D3Q3K1</accession>
<gene>
    <name evidence="4" type="ordered locus">Snas_2356</name>
</gene>
<evidence type="ECO:0000313" key="4">
    <source>
        <dbReference type="EMBL" id="ADD42042.1"/>
    </source>
</evidence>